<reference evidence="2 3" key="1">
    <citation type="submission" date="2021-06" db="EMBL/GenBank/DDBJ databases">
        <title>Caerostris extrusa draft genome.</title>
        <authorList>
            <person name="Kono N."/>
            <person name="Arakawa K."/>
        </authorList>
    </citation>
    <scope>NUCLEOTIDE SEQUENCE [LARGE SCALE GENOMIC DNA]</scope>
</reference>
<name>A0AAV4ME90_CAEEX</name>
<dbReference type="AlphaFoldDB" id="A0AAV4ME90"/>
<evidence type="ECO:0000313" key="3">
    <source>
        <dbReference type="Proteomes" id="UP001054945"/>
    </source>
</evidence>
<protein>
    <submittedName>
        <fullName evidence="2">Uncharacterized protein</fullName>
    </submittedName>
</protein>
<sequence length="91" mass="10449">MCRSKRRRFSCQRVLGNTSSTHRHWKGPQLSCAFPEHAHRRLPQPNPLPPFPLPKRSHPSAASGYLTEIFQRWNFAQGNGDRAQIESITVD</sequence>
<evidence type="ECO:0000313" key="2">
    <source>
        <dbReference type="EMBL" id="GIX70747.1"/>
    </source>
</evidence>
<dbReference type="Proteomes" id="UP001054945">
    <property type="component" value="Unassembled WGS sequence"/>
</dbReference>
<organism evidence="2 3">
    <name type="scientific">Caerostris extrusa</name>
    <name type="common">Bark spider</name>
    <name type="synonym">Caerostris bankana</name>
    <dbReference type="NCBI Taxonomy" id="172846"/>
    <lineage>
        <taxon>Eukaryota</taxon>
        <taxon>Metazoa</taxon>
        <taxon>Ecdysozoa</taxon>
        <taxon>Arthropoda</taxon>
        <taxon>Chelicerata</taxon>
        <taxon>Arachnida</taxon>
        <taxon>Araneae</taxon>
        <taxon>Araneomorphae</taxon>
        <taxon>Entelegynae</taxon>
        <taxon>Araneoidea</taxon>
        <taxon>Araneidae</taxon>
        <taxon>Caerostris</taxon>
    </lineage>
</organism>
<evidence type="ECO:0000256" key="1">
    <source>
        <dbReference type="SAM" id="MobiDB-lite"/>
    </source>
</evidence>
<dbReference type="EMBL" id="BPLR01002165">
    <property type="protein sequence ID" value="GIX70747.1"/>
    <property type="molecule type" value="Genomic_DNA"/>
</dbReference>
<comment type="caution">
    <text evidence="2">The sequence shown here is derived from an EMBL/GenBank/DDBJ whole genome shotgun (WGS) entry which is preliminary data.</text>
</comment>
<feature type="compositionally biased region" description="Pro residues" evidence="1">
    <location>
        <begin position="44"/>
        <end position="53"/>
    </location>
</feature>
<keyword evidence="3" id="KW-1185">Reference proteome</keyword>
<feature type="region of interest" description="Disordered" evidence="1">
    <location>
        <begin position="39"/>
        <end position="59"/>
    </location>
</feature>
<proteinExistence type="predicted"/>
<accession>A0AAV4ME90</accession>
<gene>
    <name evidence="2" type="ORF">CEXT_645901</name>
</gene>